<sequence length="53" mass="5780">MYSIGRAAELKGLTVTGGYATYAYIPESELIKIPSTIHPQQAVALFLNFVTAY</sequence>
<dbReference type="Proteomes" id="UP001224122">
    <property type="component" value="Unassembled WGS sequence"/>
</dbReference>
<evidence type="ECO:0000313" key="2">
    <source>
        <dbReference type="Proteomes" id="UP001224122"/>
    </source>
</evidence>
<proteinExistence type="predicted"/>
<dbReference type="RefSeq" id="WP_307410168.1">
    <property type="nucleotide sequence ID" value="NZ_JAUSTW010000006.1"/>
</dbReference>
<reference evidence="1 2" key="1">
    <citation type="submission" date="2023-07" db="EMBL/GenBank/DDBJ databases">
        <title>Genomic Encyclopedia of Type Strains, Phase IV (KMG-IV): sequencing the most valuable type-strain genomes for metagenomic binning, comparative biology and taxonomic classification.</title>
        <authorList>
            <person name="Goeker M."/>
        </authorList>
    </citation>
    <scope>NUCLEOTIDE SEQUENCE [LARGE SCALE GENOMIC DNA]</scope>
    <source>
        <strain evidence="1 2">DSM 27594</strain>
    </source>
</reference>
<name>A0ABT9XXR8_9BACI</name>
<dbReference type="InterPro" id="IPR011032">
    <property type="entry name" value="GroES-like_sf"/>
</dbReference>
<dbReference type="Gene3D" id="3.90.180.10">
    <property type="entry name" value="Medium-chain alcohol dehydrogenases, catalytic domain"/>
    <property type="match status" value="1"/>
</dbReference>
<evidence type="ECO:0000313" key="1">
    <source>
        <dbReference type="EMBL" id="MDQ0200373.1"/>
    </source>
</evidence>
<protein>
    <submittedName>
        <fullName evidence="1">NADPH:quinone reductase-like Zn-dependent oxidoreductase</fullName>
    </submittedName>
</protein>
<comment type="caution">
    <text evidence="1">The sequence shown here is derived from an EMBL/GenBank/DDBJ whole genome shotgun (WGS) entry which is preliminary data.</text>
</comment>
<dbReference type="SUPFAM" id="SSF50129">
    <property type="entry name" value="GroES-like"/>
    <property type="match status" value="1"/>
</dbReference>
<dbReference type="EMBL" id="JAUSTW010000006">
    <property type="protein sequence ID" value="MDQ0200373.1"/>
    <property type="molecule type" value="Genomic_DNA"/>
</dbReference>
<accession>A0ABT9XXR8</accession>
<gene>
    <name evidence="1" type="ORF">J2S10_003562</name>
</gene>
<keyword evidence="2" id="KW-1185">Reference proteome</keyword>
<organism evidence="1 2">
    <name type="scientific">Neobacillus ginsengisoli</name>
    <dbReference type="NCBI Taxonomy" id="904295"/>
    <lineage>
        <taxon>Bacteria</taxon>
        <taxon>Bacillati</taxon>
        <taxon>Bacillota</taxon>
        <taxon>Bacilli</taxon>
        <taxon>Bacillales</taxon>
        <taxon>Bacillaceae</taxon>
        <taxon>Neobacillus</taxon>
    </lineage>
</organism>